<dbReference type="EMBL" id="LGRX02016284">
    <property type="protein sequence ID" value="KAK3262339.1"/>
    <property type="molecule type" value="Genomic_DNA"/>
</dbReference>
<feature type="region of interest" description="Disordered" evidence="1">
    <location>
        <begin position="1"/>
        <end position="41"/>
    </location>
</feature>
<dbReference type="Proteomes" id="UP001190700">
    <property type="component" value="Unassembled WGS sequence"/>
</dbReference>
<protein>
    <submittedName>
        <fullName evidence="2">Uncharacterized protein</fullName>
    </submittedName>
</protein>
<evidence type="ECO:0000313" key="2">
    <source>
        <dbReference type="EMBL" id="KAK3262339.1"/>
    </source>
</evidence>
<keyword evidence="3" id="KW-1185">Reference proteome</keyword>
<accession>A0AAE0KVT6</accession>
<evidence type="ECO:0000256" key="1">
    <source>
        <dbReference type="SAM" id="MobiDB-lite"/>
    </source>
</evidence>
<organism evidence="2 3">
    <name type="scientific">Cymbomonas tetramitiformis</name>
    <dbReference type="NCBI Taxonomy" id="36881"/>
    <lineage>
        <taxon>Eukaryota</taxon>
        <taxon>Viridiplantae</taxon>
        <taxon>Chlorophyta</taxon>
        <taxon>Pyramimonadophyceae</taxon>
        <taxon>Pyramimonadales</taxon>
        <taxon>Pyramimonadaceae</taxon>
        <taxon>Cymbomonas</taxon>
    </lineage>
</organism>
<name>A0AAE0KVT6_9CHLO</name>
<feature type="compositionally biased region" description="Low complexity" evidence="1">
    <location>
        <begin position="12"/>
        <end position="24"/>
    </location>
</feature>
<comment type="caution">
    <text evidence="2">The sequence shown here is derived from an EMBL/GenBank/DDBJ whole genome shotgun (WGS) entry which is preliminary data.</text>
</comment>
<evidence type="ECO:0000313" key="3">
    <source>
        <dbReference type="Proteomes" id="UP001190700"/>
    </source>
</evidence>
<proteinExistence type="predicted"/>
<reference evidence="2 3" key="1">
    <citation type="journal article" date="2015" name="Genome Biol. Evol.">
        <title>Comparative Genomics of a Bacterivorous Green Alga Reveals Evolutionary Causalities and Consequences of Phago-Mixotrophic Mode of Nutrition.</title>
        <authorList>
            <person name="Burns J.A."/>
            <person name="Paasch A."/>
            <person name="Narechania A."/>
            <person name="Kim E."/>
        </authorList>
    </citation>
    <scope>NUCLEOTIDE SEQUENCE [LARGE SCALE GENOMIC DNA]</scope>
    <source>
        <strain evidence="2 3">PLY_AMNH</strain>
    </source>
</reference>
<gene>
    <name evidence="2" type="ORF">CYMTET_28800</name>
</gene>
<dbReference type="AlphaFoldDB" id="A0AAE0KVT6"/>
<sequence length="202" mass="22133">MASLAESRGNEAAYAAAEANTPAADDGEKDGKGSPVLDQPSEDFAERSVVYQCSSRPSLDDVDPSLFEAESSVWEALATLEKLQWVCCERVPAAIAHAMLGSLHSQRLDLEALRWLMPSHLKGGQADNYWPALRRVQKLSYVLAAQLPEISRDGGRQSLLEVKTILKRMEIILSALQARQARLSAVISIDQADDEGNRDDLE</sequence>